<dbReference type="FunCoup" id="A3GHW8">
    <property type="interactions" value="188"/>
</dbReference>
<dbReference type="GO" id="GO:0005762">
    <property type="term" value="C:mitochondrial large ribosomal subunit"/>
    <property type="evidence" value="ECO:0007669"/>
    <property type="project" value="InterPro"/>
</dbReference>
<comment type="caution">
    <text evidence="2">The sequence shown here is derived from an EMBL/GenBank/DDBJ whole genome shotgun (WGS) entry which is preliminary data.</text>
</comment>
<dbReference type="KEGG" id="pic:PICST_53701"/>
<dbReference type="GO" id="GO:0032543">
    <property type="term" value="P:mitochondrial translation"/>
    <property type="evidence" value="ECO:0007669"/>
    <property type="project" value="InterPro"/>
</dbReference>
<evidence type="ECO:0000259" key="1">
    <source>
        <dbReference type="Pfam" id="PF14622"/>
    </source>
</evidence>
<dbReference type="Gene3D" id="1.10.1520.10">
    <property type="entry name" value="Ribonuclease III domain"/>
    <property type="match status" value="1"/>
</dbReference>
<dbReference type="PANTHER" id="PTHR28160">
    <property type="entry name" value="54S RIBOSOMAL PROTEIN L15, MITOCHONDRIAL"/>
    <property type="match status" value="1"/>
</dbReference>
<dbReference type="GO" id="GO:0006396">
    <property type="term" value="P:RNA processing"/>
    <property type="evidence" value="ECO:0007669"/>
    <property type="project" value="InterPro"/>
</dbReference>
<dbReference type="EMBL" id="AAVQ01000002">
    <property type="protein sequence ID" value="EAZ63127.2"/>
    <property type="molecule type" value="Genomic_DNA"/>
</dbReference>
<dbReference type="AlphaFoldDB" id="A3GHW8"/>
<dbReference type="InParanoid" id="A3GHW8"/>
<protein>
    <recommendedName>
        <fullName evidence="1">RNase III domain-containing protein</fullName>
    </recommendedName>
</protein>
<dbReference type="OrthoDB" id="2281895at2759"/>
<dbReference type="GO" id="GO:0004525">
    <property type="term" value="F:ribonuclease III activity"/>
    <property type="evidence" value="ECO:0007669"/>
    <property type="project" value="InterPro"/>
</dbReference>
<dbReference type="GO" id="GO:0003735">
    <property type="term" value="F:structural constituent of ribosome"/>
    <property type="evidence" value="ECO:0007669"/>
    <property type="project" value="InterPro"/>
</dbReference>
<keyword evidence="3" id="KW-1185">Reference proteome</keyword>
<dbReference type="InterPro" id="IPR040030">
    <property type="entry name" value="Ribosomal_mL57"/>
</dbReference>
<evidence type="ECO:0000313" key="2">
    <source>
        <dbReference type="EMBL" id="EAZ63127.2"/>
    </source>
</evidence>
<dbReference type="Pfam" id="PF14622">
    <property type="entry name" value="Ribonucleas_3_3"/>
    <property type="match status" value="1"/>
</dbReference>
<evidence type="ECO:0000313" key="3">
    <source>
        <dbReference type="Proteomes" id="UP000002258"/>
    </source>
</evidence>
<sequence length="217" mass="23934">MLSSSVCKLSVRNIYLHKGPRVAGLKRDPQEVFVTQGGAKYEQSETNLKHIKDFLTEKYSIDDDLALQVLTHKSFGNGIKPYNEKLSAMGSKILNLYFAKFVVEKPSQNELAINGKNLDVLGTPIAKELAGRLSLGIFARTNNLNSTMFWKSYNYGVGFETSGEMKVSAQMMYALVGAVTFVHGKKVAEQFISEKLLGASPSIEDITSSVVEKAQQN</sequence>
<dbReference type="HOGENOM" id="CLU_088025_0_0_1"/>
<gene>
    <name evidence="2" type="ORF">PICST_53701</name>
</gene>
<dbReference type="eggNOG" id="ENOG502RXWY">
    <property type="taxonomic scope" value="Eukaryota"/>
</dbReference>
<organism evidence="2 3">
    <name type="scientific">Scheffersomyces stipitis (strain ATCC 58785 / CBS 6054 / NBRC 10063 / NRRL Y-11545)</name>
    <name type="common">Yeast</name>
    <name type="synonym">Pichia stipitis</name>
    <dbReference type="NCBI Taxonomy" id="322104"/>
    <lineage>
        <taxon>Eukaryota</taxon>
        <taxon>Fungi</taxon>
        <taxon>Dikarya</taxon>
        <taxon>Ascomycota</taxon>
        <taxon>Saccharomycotina</taxon>
        <taxon>Pichiomycetes</taxon>
        <taxon>Debaryomycetaceae</taxon>
        <taxon>Scheffersomyces</taxon>
    </lineage>
</organism>
<dbReference type="GeneID" id="4851867"/>
<dbReference type="OMA" id="LHKGPRV"/>
<dbReference type="SUPFAM" id="SSF69065">
    <property type="entry name" value="RNase III domain-like"/>
    <property type="match status" value="1"/>
</dbReference>
<dbReference type="Proteomes" id="UP000002258">
    <property type="component" value="Chromosome 1"/>
</dbReference>
<name>A3GHW8_PICST</name>
<feature type="domain" description="RNase III" evidence="1">
    <location>
        <begin position="62"/>
        <end position="198"/>
    </location>
</feature>
<dbReference type="InterPro" id="IPR000999">
    <property type="entry name" value="RNase_III_dom"/>
</dbReference>
<proteinExistence type="predicted"/>
<reference evidence="2 3" key="1">
    <citation type="journal article" date="2007" name="Nat. Biotechnol.">
        <title>Genome sequence of the lignocellulose-bioconverting and xylose-fermenting yeast Pichia stipitis.</title>
        <authorList>
            <person name="Jeffries T.W."/>
            <person name="Grigoriev I.V."/>
            <person name="Grimwood J."/>
            <person name="Laplaza J.M."/>
            <person name="Aerts A."/>
            <person name="Salamov A."/>
            <person name="Schmutz J."/>
            <person name="Lindquist E."/>
            <person name="Dehal P."/>
            <person name="Shapiro H."/>
            <person name="Jin Y.S."/>
            <person name="Passoth V."/>
            <person name="Richardson P.M."/>
        </authorList>
    </citation>
    <scope>NUCLEOTIDE SEQUENCE [LARGE SCALE GENOMIC DNA]</scope>
    <source>
        <strain evidence="3">ATCC 58785 / CBS 6054 / NBRC 10063 / NRRL Y-11545</strain>
    </source>
</reference>
<dbReference type="InterPro" id="IPR036389">
    <property type="entry name" value="RNase_III_sf"/>
</dbReference>
<dbReference type="RefSeq" id="XP_001387150.2">
    <property type="nucleotide sequence ID" value="XM_001387113.1"/>
</dbReference>
<accession>A3GHW8</accession>
<dbReference type="PANTHER" id="PTHR28160:SF1">
    <property type="entry name" value="LARGE RIBOSOMAL SUBUNIT PROTEIN ML57"/>
    <property type="match status" value="1"/>
</dbReference>